<accession>A0ABY4BXW3</accession>
<feature type="transmembrane region" description="Helical" evidence="1">
    <location>
        <begin position="21"/>
        <end position="43"/>
    </location>
</feature>
<sequence>MSRRRTTWRPVREPFESPTAQAAFIATGTLIAVLLAASVLAWLGGI</sequence>
<keyword evidence="3" id="KW-1185">Reference proteome</keyword>
<dbReference type="EMBL" id="CP094528">
    <property type="protein sequence ID" value="UOE43734.1"/>
    <property type="molecule type" value="Genomic_DNA"/>
</dbReference>
<reference evidence="2 3" key="1">
    <citation type="submission" date="2022-03" db="EMBL/GenBank/DDBJ databases">
        <title>Mucilaginibacter sp. isolated from the gut of Protaetia brevitarsis seulensis larvae.</title>
        <authorList>
            <person name="Won M."/>
            <person name="Kim S.-J."/>
            <person name="Kwon S.-W."/>
        </authorList>
    </citation>
    <scope>NUCLEOTIDE SEQUENCE [LARGE SCALE GENOMIC DNA]</scope>
    <source>
        <strain evidence="2 3">CFWR-12</strain>
    </source>
</reference>
<gene>
    <name evidence="2" type="ORF">MTO99_16420</name>
</gene>
<dbReference type="Proteomes" id="UP000832097">
    <property type="component" value="Chromosome"/>
</dbReference>
<organism evidence="2 3">
    <name type="scientific">Agromyces larvae</name>
    <dbReference type="NCBI Taxonomy" id="2929802"/>
    <lineage>
        <taxon>Bacteria</taxon>
        <taxon>Bacillati</taxon>
        <taxon>Actinomycetota</taxon>
        <taxon>Actinomycetes</taxon>
        <taxon>Micrococcales</taxon>
        <taxon>Microbacteriaceae</taxon>
        <taxon>Agromyces</taxon>
    </lineage>
</organism>
<evidence type="ECO:0000313" key="3">
    <source>
        <dbReference type="Proteomes" id="UP000832097"/>
    </source>
</evidence>
<proteinExistence type="predicted"/>
<keyword evidence="1" id="KW-1133">Transmembrane helix</keyword>
<evidence type="ECO:0000256" key="1">
    <source>
        <dbReference type="SAM" id="Phobius"/>
    </source>
</evidence>
<evidence type="ECO:0000313" key="2">
    <source>
        <dbReference type="EMBL" id="UOE43734.1"/>
    </source>
</evidence>
<dbReference type="RefSeq" id="WP_243554906.1">
    <property type="nucleotide sequence ID" value="NZ_CP094528.1"/>
</dbReference>
<protein>
    <submittedName>
        <fullName evidence="2">Uncharacterized protein</fullName>
    </submittedName>
</protein>
<keyword evidence="1" id="KW-0812">Transmembrane</keyword>
<keyword evidence="1" id="KW-0472">Membrane</keyword>
<name>A0ABY4BXW3_9MICO</name>